<evidence type="ECO:0000313" key="1">
    <source>
        <dbReference type="EMBL" id="CAL2108467.1"/>
    </source>
</evidence>
<accession>A0ABM9PRN1</accession>
<gene>
    <name evidence="1" type="ORF">T190115A13A_80042</name>
</gene>
<name>A0ABM9PRN1_9FLAO</name>
<comment type="caution">
    <text evidence="1">The sequence shown here is derived from an EMBL/GenBank/DDBJ whole genome shotgun (WGS) entry which is preliminary data.</text>
</comment>
<sequence length="38" mass="4364">MPSVGSWHYIQLLLTIKEILGYYKTYNPCTNISSTTNI</sequence>
<proteinExistence type="predicted"/>
<protein>
    <submittedName>
        <fullName evidence="1">Uncharacterized protein</fullName>
    </submittedName>
</protein>
<reference evidence="1 2" key="1">
    <citation type="submission" date="2024-05" db="EMBL/GenBank/DDBJ databases">
        <authorList>
            <person name="Duchaud E."/>
        </authorList>
    </citation>
    <scope>NUCLEOTIDE SEQUENCE [LARGE SCALE GENOMIC DNA]</scope>
    <source>
        <strain evidence="1">Ena-SAMPLE-TAB-13-05-2024-13:56:06:370-140305</strain>
    </source>
</reference>
<keyword evidence="2" id="KW-1185">Reference proteome</keyword>
<organism evidence="1 2">
    <name type="scientific">Tenacibaculum vairaonense</name>
    <dbReference type="NCBI Taxonomy" id="3137860"/>
    <lineage>
        <taxon>Bacteria</taxon>
        <taxon>Pseudomonadati</taxon>
        <taxon>Bacteroidota</taxon>
        <taxon>Flavobacteriia</taxon>
        <taxon>Flavobacteriales</taxon>
        <taxon>Flavobacteriaceae</taxon>
        <taxon>Tenacibaculum</taxon>
    </lineage>
</organism>
<dbReference type="EMBL" id="CAXJRC010000045">
    <property type="protein sequence ID" value="CAL2108467.1"/>
    <property type="molecule type" value="Genomic_DNA"/>
</dbReference>
<evidence type="ECO:0000313" key="2">
    <source>
        <dbReference type="Proteomes" id="UP001497602"/>
    </source>
</evidence>
<dbReference type="Proteomes" id="UP001497602">
    <property type="component" value="Unassembled WGS sequence"/>
</dbReference>